<dbReference type="PANTHER" id="PTHR47355">
    <property type="entry name" value="E3 UBIQUITIN-PROTEIN LIGASE SPL2"/>
    <property type="match status" value="1"/>
</dbReference>
<dbReference type="GO" id="GO:0016020">
    <property type="term" value="C:membrane"/>
    <property type="evidence" value="ECO:0007669"/>
    <property type="project" value="UniProtKB-SubCell"/>
</dbReference>
<dbReference type="Proteomes" id="UP000824120">
    <property type="component" value="Chromosome 6"/>
</dbReference>
<comment type="caution">
    <text evidence="14">The sequence shown here is derived from an EMBL/GenBank/DDBJ whole genome shotgun (WGS) entry which is preliminary data.</text>
</comment>
<evidence type="ECO:0000313" key="14">
    <source>
        <dbReference type="EMBL" id="KAG5598798.1"/>
    </source>
</evidence>
<dbReference type="EC" id="2.3.2.27" evidence="3"/>
<proteinExistence type="predicted"/>
<keyword evidence="8" id="KW-0833">Ubl conjugation pathway</keyword>
<dbReference type="InterPro" id="IPR044247">
    <property type="entry name" value="SPL2-like"/>
</dbReference>
<evidence type="ECO:0000256" key="9">
    <source>
        <dbReference type="ARBA" id="ARBA00022833"/>
    </source>
</evidence>
<evidence type="ECO:0000256" key="5">
    <source>
        <dbReference type="ARBA" id="ARBA00022692"/>
    </source>
</evidence>
<name>A0A9J5YII1_SOLCO</name>
<dbReference type="AlphaFoldDB" id="A0A9J5YII1"/>
<dbReference type="GO" id="GO:0061630">
    <property type="term" value="F:ubiquitin protein ligase activity"/>
    <property type="evidence" value="ECO:0007669"/>
    <property type="project" value="UniProtKB-EC"/>
</dbReference>
<evidence type="ECO:0000256" key="11">
    <source>
        <dbReference type="ARBA" id="ARBA00023136"/>
    </source>
</evidence>
<keyword evidence="11 12" id="KW-0472">Membrane</keyword>
<evidence type="ECO:0000256" key="4">
    <source>
        <dbReference type="ARBA" id="ARBA00022679"/>
    </source>
</evidence>
<keyword evidence="9" id="KW-0862">Zinc</keyword>
<protein>
    <recommendedName>
        <fullName evidence="3">RING-type E3 ubiquitin transferase</fullName>
        <ecNumber evidence="3">2.3.2.27</ecNumber>
    </recommendedName>
</protein>
<keyword evidence="10 12" id="KW-1133">Transmembrane helix</keyword>
<evidence type="ECO:0000256" key="1">
    <source>
        <dbReference type="ARBA" id="ARBA00000900"/>
    </source>
</evidence>
<comment type="subcellular location">
    <subcellularLocation>
        <location evidence="2">Membrane</location>
        <topology evidence="2">Multi-pass membrane protein</topology>
    </subcellularLocation>
</comment>
<keyword evidence="6" id="KW-0479">Metal-binding</keyword>
<keyword evidence="4" id="KW-0808">Transferase</keyword>
<evidence type="ECO:0000256" key="8">
    <source>
        <dbReference type="ARBA" id="ARBA00022786"/>
    </source>
</evidence>
<keyword evidence="15" id="KW-1185">Reference proteome</keyword>
<organism evidence="14 15">
    <name type="scientific">Solanum commersonii</name>
    <name type="common">Commerson's wild potato</name>
    <name type="synonym">Commerson's nightshade</name>
    <dbReference type="NCBI Taxonomy" id="4109"/>
    <lineage>
        <taxon>Eukaryota</taxon>
        <taxon>Viridiplantae</taxon>
        <taxon>Streptophyta</taxon>
        <taxon>Embryophyta</taxon>
        <taxon>Tracheophyta</taxon>
        <taxon>Spermatophyta</taxon>
        <taxon>Magnoliopsida</taxon>
        <taxon>eudicotyledons</taxon>
        <taxon>Gunneridae</taxon>
        <taxon>Pentapetalae</taxon>
        <taxon>asterids</taxon>
        <taxon>lamiids</taxon>
        <taxon>Solanales</taxon>
        <taxon>Solanaceae</taxon>
        <taxon>Solanoideae</taxon>
        <taxon>Solaneae</taxon>
        <taxon>Solanum</taxon>
    </lineage>
</organism>
<evidence type="ECO:0000256" key="10">
    <source>
        <dbReference type="ARBA" id="ARBA00022989"/>
    </source>
</evidence>
<dbReference type="InterPro" id="IPR022170">
    <property type="entry name" value="MUL1-like"/>
</dbReference>
<accession>A0A9J5YII1</accession>
<feature type="non-terminal residue" evidence="14">
    <location>
        <position position="1"/>
    </location>
</feature>
<feature type="transmembrane region" description="Helical" evidence="12">
    <location>
        <begin position="116"/>
        <end position="137"/>
    </location>
</feature>
<evidence type="ECO:0000256" key="6">
    <source>
        <dbReference type="ARBA" id="ARBA00022723"/>
    </source>
</evidence>
<evidence type="ECO:0000256" key="2">
    <source>
        <dbReference type="ARBA" id="ARBA00004141"/>
    </source>
</evidence>
<keyword evidence="7" id="KW-0863">Zinc-finger</keyword>
<dbReference type="PANTHER" id="PTHR47355:SF1">
    <property type="entry name" value="E3 UBIQUITIN-PROTEIN LIGASE SPL2"/>
    <property type="match status" value="1"/>
</dbReference>
<comment type="catalytic activity">
    <reaction evidence="1">
        <text>S-ubiquitinyl-[E2 ubiquitin-conjugating enzyme]-L-cysteine + [acceptor protein]-L-lysine = [E2 ubiquitin-conjugating enzyme]-L-cysteine + N(6)-ubiquitinyl-[acceptor protein]-L-lysine.</text>
        <dbReference type="EC" id="2.3.2.27"/>
    </reaction>
</comment>
<evidence type="ECO:0000256" key="7">
    <source>
        <dbReference type="ARBA" id="ARBA00022771"/>
    </source>
</evidence>
<keyword evidence="5 12" id="KW-0812">Transmembrane</keyword>
<dbReference type="GO" id="GO:0016567">
    <property type="term" value="P:protein ubiquitination"/>
    <property type="evidence" value="ECO:0007669"/>
    <property type="project" value="InterPro"/>
</dbReference>
<evidence type="ECO:0000259" key="13">
    <source>
        <dbReference type="Pfam" id="PF12483"/>
    </source>
</evidence>
<dbReference type="Pfam" id="PF12483">
    <property type="entry name" value="GIDE"/>
    <property type="match status" value="1"/>
</dbReference>
<evidence type="ECO:0000256" key="12">
    <source>
        <dbReference type="SAM" id="Phobius"/>
    </source>
</evidence>
<dbReference type="OrthoDB" id="10251804at2759"/>
<dbReference type="EMBL" id="JACXVP010000006">
    <property type="protein sequence ID" value="KAG5598798.1"/>
    <property type="molecule type" value="Genomic_DNA"/>
</dbReference>
<reference evidence="14 15" key="1">
    <citation type="submission" date="2020-09" db="EMBL/GenBank/DDBJ databases">
        <title>De no assembly of potato wild relative species, Solanum commersonii.</title>
        <authorList>
            <person name="Cho K."/>
        </authorList>
    </citation>
    <scope>NUCLEOTIDE SEQUENCE [LARGE SCALE GENOMIC DNA]</scope>
    <source>
        <strain evidence="14">LZ3.2</strain>
        <tissue evidence="14">Leaf</tissue>
    </source>
</reference>
<sequence>VPFVLVETGKWPQPEYVTVNMNGSRHPLPLVTVCHHLQPLYAMPLTFLQALFGHHYPVGVLDEEEILPLGKDITAIGIYSSKDGILEIKPCEDLSYLSFDMTKNQMLVDLAFKTKVLMWSGDVFGSVVVGVLGYVVVR</sequence>
<dbReference type="GO" id="GO:0008270">
    <property type="term" value="F:zinc ion binding"/>
    <property type="evidence" value="ECO:0007669"/>
    <property type="project" value="UniProtKB-KW"/>
</dbReference>
<evidence type="ECO:0000313" key="15">
    <source>
        <dbReference type="Proteomes" id="UP000824120"/>
    </source>
</evidence>
<feature type="domain" description="E3 Ubiquitin ligase MUL1-like" evidence="13">
    <location>
        <begin position="1"/>
        <end position="130"/>
    </location>
</feature>
<gene>
    <name evidence="14" type="ORF">H5410_030168</name>
</gene>
<evidence type="ECO:0000256" key="3">
    <source>
        <dbReference type="ARBA" id="ARBA00012483"/>
    </source>
</evidence>